<dbReference type="EMBL" id="SRSD01000001">
    <property type="protein sequence ID" value="KAA0895105.1"/>
    <property type="molecule type" value="Genomic_DNA"/>
</dbReference>
<protein>
    <recommendedName>
        <fullName evidence="1">Phospholipase C/D domain-containing protein</fullName>
    </recommendedName>
</protein>
<feature type="domain" description="Phospholipase C/D" evidence="1">
    <location>
        <begin position="6"/>
        <end position="136"/>
    </location>
</feature>
<gene>
    <name evidence="2" type="ORF">ET418_00880</name>
</gene>
<comment type="caution">
    <text evidence="2">The sequence shown here is derived from an EMBL/GenBank/DDBJ whole genome shotgun (WGS) entry which is preliminary data.</text>
</comment>
<dbReference type="Pfam" id="PF00882">
    <property type="entry name" value="Zn_dep_PLPC"/>
    <property type="match status" value="1"/>
</dbReference>
<reference evidence="2 3" key="1">
    <citation type="submission" date="2019-04" db="EMBL/GenBank/DDBJ databases">
        <title>Geobacter ruber sp. nov., ferric-reducing bacteria isolated from paddy soil.</title>
        <authorList>
            <person name="Xu Z."/>
            <person name="Masuda Y."/>
            <person name="Itoh H."/>
            <person name="Senoo K."/>
        </authorList>
    </citation>
    <scope>NUCLEOTIDE SEQUENCE [LARGE SCALE GENOMIC DNA]</scope>
    <source>
        <strain evidence="2 3">Red88</strain>
    </source>
</reference>
<evidence type="ECO:0000313" key="3">
    <source>
        <dbReference type="Proteomes" id="UP000324298"/>
    </source>
</evidence>
<keyword evidence="3" id="KW-1185">Reference proteome</keyword>
<evidence type="ECO:0000313" key="2">
    <source>
        <dbReference type="EMBL" id="KAA0895105.1"/>
    </source>
</evidence>
<dbReference type="InterPro" id="IPR029002">
    <property type="entry name" value="PLPC/GPLD1"/>
</dbReference>
<organism evidence="2 3">
    <name type="scientific">Oryzomonas rubra</name>
    <dbReference type="NCBI Taxonomy" id="2509454"/>
    <lineage>
        <taxon>Bacteria</taxon>
        <taxon>Pseudomonadati</taxon>
        <taxon>Thermodesulfobacteriota</taxon>
        <taxon>Desulfuromonadia</taxon>
        <taxon>Geobacterales</taxon>
        <taxon>Geobacteraceae</taxon>
        <taxon>Oryzomonas</taxon>
    </lineage>
</organism>
<dbReference type="RefSeq" id="WP_149305689.1">
    <property type="nucleotide sequence ID" value="NZ_SRSD01000001.1"/>
</dbReference>
<dbReference type="Proteomes" id="UP000324298">
    <property type="component" value="Unassembled WGS sequence"/>
</dbReference>
<sequence>MPKELTHWILAERSLAGLEDTSRLSALIHENRALYLAGAVLPDTPLHLIGGPHGPTALELAHRFHDTEGNSYAPLIRAEESYGAIGLPAGLFACLLGVLSHMQADIAFHPFVYAQSGTRDIGRHYRVETALDCHFSRQGDHLPAQRLNALMTPAIRAELVTASALLFDPEGQLPRRALERALTLHCRIQAMYDSTFWKLAARLLACLPLPLFKHAQHLFYPLIRSGNDPAQSCGNWRHPVTGEERIETPDDLAQEVVRRTVALFERIEAEGGLKGALGASPGENLLTGLFGVGKQEMERQQP</sequence>
<proteinExistence type="predicted"/>
<dbReference type="AlphaFoldDB" id="A0A5A9XRD5"/>
<evidence type="ECO:0000259" key="1">
    <source>
        <dbReference type="Pfam" id="PF00882"/>
    </source>
</evidence>
<dbReference type="OrthoDB" id="9810528at2"/>
<name>A0A5A9XRD5_9BACT</name>
<accession>A0A5A9XRD5</accession>